<evidence type="ECO:0000313" key="1">
    <source>
        <dbReference type="EMBL" id="CAG9560350.1"/>
    </source>
</evidence>
<sequence>MFEYTGERWVRALCMGYGICLPVSETGCGEHRLRAGGGRRRAAVRVWPRLPIDCNCRCRRRRRALRLSAAPQLCTTAIMI</sequence>
<protein>
    <submittedName>
        <fullName evidence="1">(African queen) hypothetical protein</fullName>
    </submittedName>
</protein>
<dbReference type="Proteomes" id="UP000789524">
    <property type="component" value="Unassembled WGS sequence"/>
</dbReference>
<proteinExistence type="predicted"/>
<keyword evidence="2" id="KW-1185">Reference proteome</keyword>
<accession>A0A8J2VYY3</accession>
<name>A0A8J2VYY3_9NEOP</name>
<evidence type="ECO:0000313" key="2">
    <source>
        <dbReference type="Proteomes" id="UP000789524"/>
    </source>
</evidence>
<dbReference type="EMBL" id="CAKASE010000045">
    <property type="protein sequence ID" value="CAG9560350.1"/>
    <property type="molecule type" value="Genomic_DNA"/>
</dbReference>
<organism evidence="1 2">
    <name type="scientific">Danaus chrysippus</name>
    <name type="common">African queen</name>
    <dbReference type="NCBI Taxonomy" id="151541"/>
    <lineage>
        <taxon>Eukaryota</taxon>
        <taxon>Metazoa</taxon>
        <taxon>Ecdysozoa</taxon>
        <taxon>Arthropoda</taxon>
        <taxon>Hexapoda</taxon>
        <taxon>Insecta</taxon>
        <taxon>Pterygota</taxon>
        <taxon>Neoptera</taxon>
        <taxon>Endopterygota</taxon>
        <taxon>Lepidoptera</taxon>
        <taxon>Glossata</taxon>
        <taxon>Ditrysia</taxon>
        <taxon>Papilionoidea</taxon>
        <taxon>Nymphalidae</taxon>
        <taxon>Danainae</taxon>
        <taxon>Danaini</taxon>
        <taxon>Danaina</taxon>
        <taxon>Danaus</taxon>
        <taxon>Anosia</taxon>
    </lineage>
</organism>
<gene>
    <name evidence="1" type="ORF">DCHRY22_LOCUS2030</name>
</gene>
<reference evidence="1" key="1">
    <citation type="submission" date="2021-09" db="EMBL/GenBank/DDBJ databases">
        <authorList>
            <person name="Martin H S."/>
        </authorList>
    </citation>
    <scope>NUCLEOTIDE SEQUENCE</scope>
</reference>
<dbReference type="AlphaFoldDB" id="A0A8J2VYY3"/>
<comment type="caution">
    <text evidence="1">The sequence shown here is derived from an EMBL/GenBank/DDBJ whole genome shotgun (WGS) entry which is preliminary data.</text>
</comment>